<dbReference type="Proteomes" id="UP000799766">
    <property type="component" value="Unassembled WGS sequence"/>
</dbReference>
<evidence type="ECO:0000256" key="4">
    <source>
        <dbReference type="ARBA" id="ARBA00023125"/>
    </source>
</evidence>
<evidence type="ECO:0000256" key="2">
    <source>
        <dbReference type="ARBA" id="ARBA00022833"/>
    </source>
</evidence>
<keyword evidence="2" id="KW-0862">Zinc</keyword>
<protein>
    <recommendedName>
        <fullName evidence="8">Zn(2)-C6 fungal-type domain-containing protein</fullName>
    </recommendedName>
</protein>
<evidence type="ECO:0000256" key="5">
    <source>
        <dbReference type="ARBA" id="ARBA00023163"/>
    </source>
</evidence>
<dbReference type="GO" id="GO:0008270">
    <property type="term" value="F:zinc ion binding"/>
    <property type="evidence" value="ECO:0007669"/>
    <property type="project" value="InterPro"/>
</dbReference>
<keyword evidence="3" id="KW-0805">Transcription regulation</keyword>
<dbReference type="CDD" id="cd12148">
    <property type="entry name" value="fungal_TF_MHR"/>
    <property type="match status" value="1"/>
</dbReference>
<dbReference type="Pfam" id="PF04082">
    <property type="entry name" value="Fungal_trans"/>
    <property type="match status" value="1"/>
</dbReference>
<organism evidence="9 10">
    <name type="scientific">Lineolata rhizophorae</name>
    <dbReference type="NCBI Taxonomy" id="578093"/>
    <lineage>
        <taxon>Eukaryota</taxon>
        <taxon>Fungi</taxon>
        <taxon>Dikarya</taxon>
        <taxon>Ascomycota</taxon>
        <taxon>Pezizomycotina</taxon>
        <taxon>Dothideomycetes</taxon>
        <taxon>Dothideomycetes incertae sedis</taxon>
        <taxon>Lineolatales</taxon>
        <taxon>Lineolataceae</taxon>
        <taxon>Lineolata</taxon>
    </lineage>
</organism>
<evidence type="ECO:0000256" key="1">
    <source>
        <dbReference type="ARBA" id="ARBA00022723"/>
    </source>
</evidence>
<dbReference type="PANTHER" id="PTHR31944:SF131">
    <property type="entry name" value="HEME-RESPONSIVE ZINC FINGER TRANSCRIPTION FACTOR HAP1"/>
    <property type="match status" value="1"/>
</dbReference>
<keyword evidence="10" id="KW-1185">Reference proteome</keyword>
<dbReference type="SUPFAM" id="SSF57701">
    <property type="entry name" value="Zn2/Cys6 DNA-binding domain"/>
    <property type="match status" value="1"/>
</dbReference>
<dbReference type="GO" id="GO:0005634">
    <property type="term" value="C:nucleus"/>
    <property type="evidence" value="ECO:0007669"/>
    <property type="project" value="TreeGrafter"/>
</dbReference>
<dbReference type="Pfam" id="PF00172">
    <property type="entry name" value="Zn_clus"/>
    <property type="match status" value="1"/>
</dbReference>
<dbReference type="Gene3D" id="4.10.240.10">
    <property type="entry name" value="Zn(2)-C6 fungal-type DNA-binding domain"/>
    <property type="match status" value="1"/>
</dbReference>
<evidence type="ECO:0000313" key="10">
    <source>
        <dbReference type="Proteomes" id="UP000799766"/>
    </source>
</evidence>
<dbReference type="OrthoDB" id="4337792at2759"/>
<feature type="region of interest" description="Disordered" evidence="7">
    <location>
        <begin position="66"/>
        <end position="171"/>
    </location>
</feature>
<feature type="region of interest" description="Disordered" evidence="7">
    <location>
        <begin position="451"/>
        <end position="477"/>
    </location>
</feature>
<keyword evidence="5" id="KW-0804">Transcription</keyword>
<dbReference type="InterPro" id="IPR001138">
    <property type="entry name" value="Zn2Cys6_DnaBD"/>
</dbReference>
<feature type="compositionally biased region" description="Polar residues" evidence="7">
    <location>
        <begin position="156"/>
        <end position="167"/>
    </location>
</feature>
<dbReference type="PROSITE" id="PS50048">
    <property type="entry name" value="ZN2_CY6_FUNGAL_2"/>
    <property type="match status" value="1"/>
</dbReference>
<keyword evidence="1" id="KW-0479">Metal-binding</keyword>
<dbReference type="PANTHER" id="PTHR31944">
    <property type="entry name" value="HEME-RESPONSIVE ZINC FINGER TRANSCRIPTION FACTOR HAP1"/>
    <property type="match status" value="1"/>
</dbReference>
<evidence type="ECO:0000313" key="9">
    <source>
        <dbReference type="EMBL" id="KAF2458731.1"/>
    </source>
</evidence>
<gene>
    <name evidence="9" type="ORF">BDY21DRAFT_414504</name>
</gene>
<feature type="domain" description="Zn(2)-C6 fungal-type" evidence="8">
    <location>
        <begin position="32"/>
        <end position="61"/>
    </location>
</feature>
<dbReference type="SMART" id="SM00906">
    <property type="entry name" value="Fungal_trans"/>
    <property type="match status" value="1"/>
</dbReference>
<evidence type="ECO:0000256" key="6">
    <source>
        <dbReference type="ARBA" id="ARBA00023242"/>
    </source>
</evidence>
<reference evidence="9" key="1">
    <citation type="journal article" date="2020" name="Stud. Mycol.">
        <title>101 Dothideomycetes genomes: a test case for predicting lifestyles and emergence of pathogens.</title>
        <authorList>
            <person name="Haridas S."/>
            <person name="Albert R."/>
            <person name="Binder M."/>
            <person name="Bloem J."/>
            <person name="Labutti K."/>
            <person name="Salamov A."/>
            <person name="Andreopoulos B."/>
            <person name="Baker S."/>
            <person name="Barry K."/>
            <person name="Bills G."/>
            <person name="Bluhm B."/>
            <person name="Cannon C."/>
            <person name="Castanera R."/>
            <person name="Culley D."/>
            <person name="Daum C."/>
            <person name="Ezra D."/>
            <person name="Gonzalez J."/>
            <person name="Henrissat B."/>
            <person name="Kuo A."/>
            <person name="Liang C."/>
            <person name="Lipzen A."/>
            <person name="Lutzoni F."/>
            <person name="Magnuson J."/>
            <person name="Mondo S."/>
            <person name="Nolan M."/>
            <person name="Ohm R."/>
            <person name="Pangilinan J."/>
            <person name="Park H.-J."/>
            <person name="Ramirez L."/>
            <person name="Alfaro M."/>
            <person name="Sun H."/>
            <person name="Tritt A."/>
            <person name="Yoshinaga Y."/>
            <person name="Zwiers L.-H."/>
            <person name="Turgeon B."/>
            <person name="Goodwin S."/>
            <person name="Spatafora J."/>
            <person name="Crous P."/>
            <person name="Grigoriev I."/>
        </authorList>
    </citation>
    <scope>NUCLEOTIDE SEQUENCE</scope>
    <source>
        <strain evidence="9">ATCC 16933</strain>
    </source>
</reference>
<keyword evidence="6" id="KW-0539">Nucleus</keyword>
<dbReference type="InterPro" id="IPR051430">
    <property type="entry name" value="Fungal_TF_Env_Response"/>
</dbReference>
<dbReference type="AlphaFoldDB" id="A0A6A6P429"/>
<proteinExistence type="predicted"/>
<name>A0A6A6P429_9PEZI</name>
<sequence>MDNTVPPQQEPVAAPTSPDLTPRHRRRRPAVSCVSCRRQKVRCDRKSPCTRCIRGKRACTYAPLAALDASPPNPPDSRTSSTQNHHSPNHGAKLTADNSSHSASRDDRSQTQTRSSLVAGAGSLQGWNYPSPPPTSSSPRNAVDDRRSRGHRGPSSCVSAGAQSSASDVRALEEKIQNLERQLRDLDVAPPASKPRTITTSPFTNTRLPIKGTYSKTRLLGESHWMNLKDQTYRMHARCKKIAKTAKTQKPLLEPIPSDVKEYIPAKELADQLIEHYFRAFESTHRIVHIPSFRREYDQYWINPQSASIAFVIQLLLILAIGTCFYQGPEGLQLRSSATQWIYAAQTWLNSPFEKSRMNMTGLQVHCLVLLARQTNNVNGDLVWTSAGALLRTAMFMGLHRDPSNFRHFDFFQAEMRRRLWATVLELLVQSSLTSGGAPLVSCQDFDCEPPSNIDDAQMEGGGGGGDGSAEPVAPKPPDVFTQSSIQMALMRSLPTRLAIAHHLNDFRSSGSYEDTLRLGKELDGILRANARLFRSFPGGGGSADDADDDDRGSATRAPRRPTPFHTRLLDVLTHDFVLALHRPFAKLARHDPTYFYSQTVCLETALFQLGGGSTGQADDWTRLLVVGGGPFRGIPLRASLYAAAELVARAASSGAGAGTCVGGAALAPDAWAGRLRAAIAFYADLVRRRVRHGEMNFRGYCFMSMDIEFNFDMPEPWLSGIMPMDLNS</sequence>
<dbReference type="PROSITE" id="PS00463">
    <property type="entry name" value="ZN2_CY6_FUNGAL_1"/>
    <property type="match status" value="1"/>
</dbReference>
<dbReference type="InterPro" id="IPR036864">
    <property type="entry name" value="Zn2-C6_fun-type_DNA-bd_sf"/>
</dbReference>
<evidence type="ECO:0000259" key="8">
    <source>
        <dbReference type="PROSITE" id="PS50048"/>
    </source>
</evidence>
<evidence type="ECO:0000256" key="3">
    <source>
        <dbReference type="ARBA" id="ARBA00023015"/>
    </source>
</evidence>
<dbReference type="CDD" id="cd00067">
    <property type="entry name" value="GAL4"/>
    <property type="match status" value="1"/>
</dbReference>
<feature type="region of interest" description="Disordered" evidence="7">
    <location>
        <begin position="1"/>
        <end position="31"/>
    </location>
</feature>
<dbReference type="EMBL" id="MU001677">
    <property type="protein sequence ID" value="KAF2458731.1"/>
    <property type="molecule type" value="Genomic_DNA"/>
</dbReference>
<feature type="region of interest" description="Disordered" evidence="7">
    <location>
        <begin position="538"/>
        <end position="562"/>
    </location>
</feature>
<dbReference type="GO" id="GO:0006351">
    <property type="term" value="P:DNA-templated transcription"/>
    <property type="evidence" value="ECO:0007669"/>
    <property type="project" value="InterPro"/>
</dbReference>
<dbReference type="GO" id="GO:0000978">
    <property type="term" value="F:RNA polymerase II cis-regulatory region sequence-specific DNA binding"/>
    <property type="evidence" value="ECO:0007669"/>
    <property type="project" value="TreeGrafter"/>
</dbReference>
<dbReference type="GO" id="GO:0001228">
    <property type="term" value="F:DNA-binding transcription activator activity, RNA polymerase II-specific"/>
    <property type="evidence" value="ECO:0007669"/>
    <property type="project" value="TreeGrafter"/>
</dbReference>
<dbReference type="SMART" id="SM00066">
    <property type="entry name" value="GAL4"/>
    <property type="match status" value="1"/>
</dbReference>
<accession>A0A6A6P429</accession>
<keyword evidence="4" id="KW-0238">DNA-binding</keyword>
<evidence type="ECO:0000256" key="7">
    <source>
        <dbReference type="SAM" id="MobiDB-lite"/>
    </source>
</evidence>
<dbReference type="InterPro" id="IPR007219">
    <property type="entry name" value="XnlR_reg_dom"/>
</dbReference>
<feature type="compositionally biased region" description="Polar residues" evidence="7">
    <location>
        <begin position="76"/>
        <end position="86"/>
    </location>
</feature>